<keyword evidence="2" id="KW-1133">Transmembrane helix</keyword>
<organism evidence="4 5">
    <name type="scientific">Mycobacterium ulcerans (strain Agy99)</name>
    <dbReference type="NCBI Taxonomy" id="362242"/>
    <lineage>
        <taxon>Bacteria</taxon>
        <taxon>Bacillati</taxon>
        <taxon>Actinomycetota</taxon>
        <taxon>Actinomycetes</taxon>
        <taxon>Mycobacteriales</taxon>
        <taxon>Mycobacteriaceae</taxon>
        <taxon>Mycobacterium</taxon>
        <taxon>Mycobacterium ulcerans group</taxon>
    </lineage>
</organism>
<gene>
    <name evidence="4" type="ordered locus">MUL_5045</name>
</gene>
<sequence length="298" mass="30820">MHPDEAATHNRSFEDLLAYLEPDAGLFEPDGFESDAWETQFDGFESDVGEIEREAEAGAADNPHELCPGTVVCGATLTILGVMWGWLGDESPEQGDRLASSGSLFDDVGAQVAALGPDGGWRGNAAQAYWVQNLAQSRHATLMADLDRLTAGLVSSQADAVKQARERLSVLIAVVLGVLVVCAGLELGGPEGQLPSFHIAVAACGVVQVAAAATLIGLANKTSSNASSLRAATQRATEMLAARSAGSDAIPGSAGMTAPDVGTPPSGARPRLDVAGDTARIRRTPDRGAAYAELLDRS</sequence>
<dbReference type="Pfam" id="PF18879">
    <property type="entry name" value="EspA_EspE"/>
    <property type="match status" value="1"/>
</dbReference>
<dbReference type="EMBL" id="CP000325">
    <property type="protein sequence ID" value="ABL06914.1"/>
    <property type="molecule type" value="Genomic_DNA"/>
</dbReference>
<accession>A0PX45</accession>
<feature type="domain" description="ESX-1 secretion-associated protein EspA/EspE-like" evidence="3">
    <location>
        <begin position="87"/>
        <end position="169"/>
    </location>
</feature>
<evidence type="ECO:0000256" key="2">
    <source>
        <dbReference type="SAM" id="Phobius"/>
    </source>
</evidence>
<feature type="transmembrane region" description="Helical" evidence="2">
    <location>
        <begin position="168"/>
        <end position="187"/>
    </location>
</feature>
<dbReference type="Proteomes" id="UP000000765">
    <property type="component" value="Chromosome"/>
</dbReference>
<evidence type="ECO:0000313" key="4">
    <source>
        <dbReference type="EMBL" id="ABL06914.1"/>
    </source>
</evidence>
<reference evidence="4 5" key="1">
    <citation type="journal article" date="2007" name="Genome Res.">
        <title>Reductive evolution and niche adaptation inferred from the genome of Mycobacterium ulcerans, the causative agent of Buruli ulcer.</title>
        <authorList>
            <person name="Stinear T.P."/>
            <person name="Seemann T."/>
            <person name="Pidot S."/>
            <person name="Frigui W."/>
            <person name="Reysset G."/>
            <person name="Garnier T."/>
            <person name="Meurice G."/>
            <person name="Simon D."/>
            <person name="Bouchier C."/>
            <person name="Ma L."/>
            <person name="Tichit M."/>
            <person name="Porter J.L."/>
            <person name="Ryan J."/>
            <person name="Johnson P.D."/>
            <person name="Davies J.K."/>
            <person name="Jenkin G.A."/>
            <person name="Small P.L."/>
            <person name="Jones L.M."/>
            <person name="Tekaia F."/>
            <person name="Laval F."/>
            <person name="Daffe M."/>
            <person name="Parkhill J."/>
            <person name="Cole S.T."/>
        </authorList>
    </citation>
    <scope>NUCLEOTIDE SEQUENCE [LARGE SCALE GENOMIC DNA]</scope>
    <source>
        <strain evidence="4 5">Agy99</strain>
    </source>
</reference>
<keyword evidence="2" id="KW-0472">Membrane</keyword>
<dbReference type="RefSeq" id="WP_011742504.1">
    <property type="nucleotide sequence ID" value="NC_008611.1"/>
</dbReference>
<evidence type="ECO:0000256" key="1">
    <source>
        <dbReference type="SAM" id="MobiDB-lite"/>
    </source>
</evidence>
<dbReference type="HOGENOM" id="CLU_933253_0_0_11"/>
<dbReference type="AlphaFoldDB" id="A0PX45"/>
<proteinExistence type="predicted"/>
<name>A0PX45_MYCUA</name>
<evidence type="ECO:0000259" key="3">
    <source>
        <dbReference type="Pfam" id="PF18879"/>
    </source>
</evidence>
<dbReference type="eggNOG" id="COG3266">
    <property type="taxonomic scope" value="Bacteria"/>
</dbReference>
<feature type="transmembrane region" description="Helical" evidence="2">
    <location>
        <begin position="199"/>
        <end position="220"/>
    </location>
</feature>
<evidence type="ECO:0000313" key="5">
    <source>
        <dbReference type="Proteomes" id="UP000000765"/>
    </source>
</evidence>
<feature type="region of interest" description="Disordered" evidence="1">
    <location>
        <begin position="247"/>
        <end position="272"/>
    </location>
</feature>
<dbReference type="InterPro" id="IPR043796">
    <property type="entry name" value="ESX-1_EspA/EspE-like"/>
</dbReference>
<dbReference type="KEGG" id="mul:MUL_5045"/>
<protein>
    <submittedName>
        <fullName evidence="4">Conserved hypothetical transmembrane protein</fullName>
    </submittedName>
</protein>
<keyword evidence="2 4" id="KW-0812">Transmembrane</keyword>